<accession>A0ABT3BMX0</accession>
<feature type="chain" id="PRO_5047254839" description="Lipoprotein" evidence="1">
    <location>
        <begin position="29"/>
        <end position="662"/>
    </location>
</feature>
<protein>
    <recommendedName>
        <fullName evidence="4">Lipoprotein</fullName>
    </recommendedName>
</protein>
<organism evidence="2 3">
    <name type="scientific">Ureaplasma miroungigenitalium</name>
    <dbReference type="NCBI Taxonomy" id="1042321"/>
    <lineage>
        <taxon>Bacteria</taxon>
        <taxon>Bacillati</taxon>
        <taxon>Mycoplasmatota</taxon>
        <taxon>Mycoplasmoidales</taxon>
        <taxon>Mycoplasmoidaceae</taxon>
        <taxon>Ureaplasma</taxon>
    </lineage>
</organism>
<reference evidence="2 3" key="1">
    <citation type="journal article" date="2020" name="Int. J. Syst. Evol. Microbiol.">
        <title>Ureaplasma miroungigenitalium sp. nov. isolated from northern elephant seals (Mirounga angustirostris) and Ureaplasma zalophigenitalium sp. nov. isolated from California sea lions (Zalophus californianus).</title>
        <authorList>
            <person name="Volokhov D.V."/>
            <person name="Gulland F.M."/>
            <person name="Gao Y."/>
            <person name="Chizhikov V.E."/>
        </authorList>
    </citation>
    <scope>NUCLEOTIDE SEQUENCE [LARGE SCALE GENOMIC DNA]</scope>
    <source>
        <strain evidence="2 3">ES3182-GEN</strain>
    </source>
</reference>
<dbReference type="EMBL" id="JAOXHL010000001">
    <property type="protein sequence ID" value="MCV3728436.1"/>
    <property type="molecule type" value="Genomic_DNA"/>
</dbReference>
<dbReference type="RefSeq" id="WP_263821752.1">
    <property type="nucleotide sequence ID" value="NZ_JAOXHL010000001.1"/>
</dbReference>
<dbReference type="Proteomes" id="UP001208245">
    <property type="component" value="Unassembled WGS sequence"/>
</dbReference>
<evidence type="ECO:0008006" key="4">
    <source>
        <dbReference type="Google" id="ProtNLM"/>
    </source>
</evidence>
<dbReference type="PROSITE" id="PS51257">
    <property type="entry name" value="PROKAR_LIPOPROTEIN"/>
    <property type="match status" value="1"/>
</dbReference>
<name>A0ABT3BMX0_9BACT</name>
<keyword evidence="3" id="KW-1185">Reference proteome</keyword>
<gene>
    <name evidence="2" type="ORF">OF376_01475</name>
</gene>
<evidence type="ECO:0000313" key="3">
    <source>
        <dbReference type="Proteomes" id="UP001208245"/>
    </source>
</evidence>
<comment type="caution">
    <text evidence="2">The sequence shown here is derived from an EMBL/GenBank/DDBJ whole genome shotgun (WGS) entry which is preliminary data.</text>
</comment>
<evidence type="ECO:0000313" key="2">
    <source>
        <dbReference type="EMBL" id="MCV3728436.1"/>
    </source>
</evidence>
<evidence type="ECO:0000256" key="1">
    <source>
        <dbReference type="SAM" id="SignalP"/>
    </source>
</evidence>
<keyword evidence="1" id="KW-0732">Signal</keyword>
<proteinExistence type="predicted"/>
<feature type="signal peptide" evidence="1">
    <location>
        <begin position="1"/>
        <end position="28"/>
    </location>
</feature>
<sequence>MKKKKSNKKIIGLCLGSAIVSTAVIAVAAACGVDRADLTLEVKDTMVKDNRLYVHVSVPYRNENTIELIKKTTFSVIVKPVQTANKPTKKVYANQSSKALESSIKHNPLTNQVDFYLEFPKINDKYKTITDEVEIIISPNQSFKLVSNKYSKVLYKILDLEASSSKMAINSLDAAINFNIQNATNISIQTIIQDKITKEQFSSEKTLLTNQISYDVVFKNFLIQALNNDLDEKLDLTNLLFANLKATADQKSQIKPENSTIDEDVKTRTLQLINYIDPESFGHEKLLKDTKQLLSHTYEADQQITRDQLLISILAEFIGYYLPETNTPYGYLSTKYIDLASSMQLDFFNDEEKTQLETLKKQIMEAANKLIPADILEKINQQSGTDFKDKVIKYVESLDDVQKNTLLETIYHGVNGYVWTYQYDFFKMEVNKLYTKPLIAKKMALVDDLLNQVNAILNTDLTSQALKTILEKNQVALGFEPLKDLNDKLQVLDKQLDTFKQKDNENVLLALQEVRKTYDNLIINIHKIMQLNDLKNMSVNLINFFVRDLSSAYEKTSDEQTNLNQLKAIQEFLKKPQDSVQPVKELITQNKLQEKQGWLNNLLTELKNKKVSKKDLYVIKRNYLFIETKIYNAQNKYDPTLKQFFKSPDEKNEFTFEYNLVD</sequence>